<evidence type="ECO:0000313" key="1">
    <source>
        <dbReference type="EMBL" id="KAJ9090285.1"/>
    </source>
</evidence>
<comment type="caution">
    <text evidence="1">The sequence shown here is derived from an EMBL/GenBank/DDBJ whole genome shotgun (WGS) entry which is preliminary data.</text>
</comment>
<proteinExistence type="predicted"/>
<sequence>MSSFSVAPVSYPNNPPAMLIPMKEEELPPYQDLPVIPEYVPKCTHWLLLGMLLMGLNAYLPSLSPALSLWTPVQVDIPVLHWMAS</sequence>
<name>A0ACC2UUD6_9FUNG</name>
<protein>
    <submittedName>
        <fullName evidence="1">Uncharacterized protein</fullName>
    </submittedName>
</protein>
<reference evidence="1" key="1">
    <citation type="submission" date="2022-04" db="EMBL/GenBank/DDBJ databases">
        <title>Genome of the entomopathogenic fungus Entomophthora muscae.</title>
        <authorList>
            <person name="Elya C."/>
            <person name="Lovett B.R."/>
            <person name="Lee E."/>
            <person name="Macias A.M."/>
            <person name="Hajek A.E."/>
            <person name="De Bivort B.L."/>
            <person name="Kasson M.T."/>
            <person name="De Fine Licht H.H."/>
            <person name="Stajich J.E."/>
        </authorList>
    </citation>
    <scope>NUCLEOTIDE SEQUENCE</scope>
    <source>
        <strain evidence="1">Berkeley</strain>
    </source>
</reference>
<gene>
    <name evidence="1" type="ORF">DSO57_1004190</name>
</gene>
<evidence type="ECO:0000313" key="2">
    <source>
        <dbReference type="Proteomes" id="UP001165960"/>
    </source>
</evidence>
<organism evidence="1 2">
    <name type="scientific">Entomophthora muscae</name>
    <dbReference type="NCBI Taxonomy" id="34485"/>
    <lineage>
        <taxon>Eukaryota</taxon>
        <taxon>Fungi</taxon>
        <taxon>Fungi incertae sedis</taxon>
        <taxon>Zoopagomycota</taxon>
        <taxon>Entomophthoromycotina</taxon>
        <taxon>Entomophthoromycetes</taxon>
        <taxon>Entomophthorales</taxon>
        <taxon>Entomophthoraceae</taxon>
        <taxon>Entomophthora</taxon>
    </lineage>
</organism>
<keyword evidence="2" id="KW-1185">Reference proteome</keyword>
<dbReference type="Proteomes" id="UP001165960">
    <property type="component" value="Unassembled WGS sequence"/>
</dbReference>
<dbReference type="EMBL" id="QTSX02000010">
    <property type="protein sequence ID" value="KAJ9090285.1"/>
    <property type="molecule type" value="Genomic_DNA"/>
</dbReference>
<accession>A0ACC2UUD6</accession>